<protein>
    <submittedName>
        <fullName evidence="1">Uncharacterized protein</fullName>
    </submittedName>
</protein>
<dbReference type="AlphaFoldDB" id="J6EYK4"/>
<name>J6EYK4_TRIAS</name>
<dbReference type="Proteomes" id="UP000002748">
    <property type="component" value="Unassembled WGS sequence"/>
</dbReference>
<dbReference type="VEuPathDB" id="FungiDB:A1Q1_01100"/>
<accession>J6EYK4</accession>
<dbReference type="RefSeq" id="XP_014180856.1">
    <property type="nucleotide sequence ID" value="XM_014325381.1"/>
</dbReference>
<organism evidence="1 2">
    <name type="scientific">Trichosporon asahii var. asahii (strain ATCC 90039 / CBS 2479 / JCM 2466 / KCTC 7840 / NBRC 103889/ NCYC 2677 / UAMH 7654)</name>
    <name type="common">Yeast</name>
    <dbReference type="NCBI Taxonomy" id="1186058"/>
    <lineage>
        <taxon>Eukaryota</taxon>
        <taxon>Fungi</taxon>
        <taxon>Dikarya</taxon>
        <taxon>Basidiomycota</taxon>
        <taxon>Agaricomycotina</taxon>
        <taxon>Tremellomycetes</taxon>
        <taxon>Trichosporonales</taxon>
        <taxon>Trichosporonaceae</taxon>
        <taxon>Trichosporon</taxon>
    </lineage>
</organism>
<dbReference type="HOGENOM" id="CLU_872059_0_0_1"/>
<sequence length="370" mass="41227">MFNSVSAPASVNRTGLNPAASTFNCTSSTTTRQVQIDHLYFPHIIDLIWSYMDYPAVVACAKSSRLWGERAMDYVPHVALIEFEDGSVVLRSRDLEWPEAPAILFRPCSFLGSVSKVLGGFEVVDIFFNTDDGFKTAFKSNEWPLNYLRYTTYDVWPPFHDFPTPDENEPEEVRSATVFMEYRNGHFFYDTVLAVVPCNITSLTLTVHCYSNPTMSSPLVTTGHVNTLISLFPGLEAVKTFTVILTGSEASDPSIEPDEQGCGCCDIDCAETVLTLASTSLVADCGALCELALLAILMPKLKALYIVGTELFRDVTGGYGYLYWGPFDAALDQEASFNDRPSVSAKIDPMTHKAYEEYVEERRYRLQTEV</sequence>
<reference evidence="1 2" key="1">
    <citation type="journal article" date="2012" name="Eukaryot. Cell">
        <title>Draft genome sequence of CBS 2479, the standard type strain of Trichosporon asahii.</title>
        <authorList>
            <person name="Yang R.Y."/>
            <person name="Li H.T."/>
            <person name="Zhu H."/>
            <person name="Zhou G.P."/>
            <person name="Wang M."/>
            <person name="Wang L."/>
        </authorList>
    </citation>
    <scope>NUCLEOTIDE SEQUENCE [LARGE SCALE GENOMIC DNA]</scope>
    <source>
        <strain evidence="2">ATCC 90039 / CBS 2479 / JCM 2466 / KCTC 7840 / NCYC 2677 / UAMH 7654</strain>
    </source>
</reference>
<dbReference type="GeneID" id="25984614"/>
<dbReference type="KEGG" id="tasa:A1Q1_01100"/>
<gene>
    <name evidence="1" type="ORF">A1Q1_01100</name>
</gene>
<evidence type="ECO:0000313" key="1">
    <source>
        <dbReference type="EMBL" id="EJT49744.1"/>
    </source>
</evidence>
<dbReference type="EMBL" id="ALBS01000158">
    <property type="protein sequence ID" value="EJT49744.1"/>
    <property type="molecule type" value="Genomic_DNA"/>
</dbReference>
<evidence type="ECO:0000313" key="2">
    <source>
        <dbReference type="Proteomes" id="UP000002748"/>
    </source>
</evidence>
<proteinExistence type="predicted"/>
<comment type="caution">
    <text evidence="1">The sequence shown here is derived from an EMBL/GenBank/DDBJ whole genome shotgun (WGS) entry which is preliminary data.</text>
</comment>